<dbReference type="Gene3D" id="2.130.10.10">
    <property type="entry name" value="YVTN repeat-like/Quinoprotein amine dehydrogenase"/>
    <property type="match status" value="1"/>
</dbReference>
<feature type="region of interest" description="Disordered" evidence="4">
    <location>
        <begin position="49"/>
        <end position="76"/>
    </location>
</feature>
<proteinExistence type="predicted"/>
<dbReference type="AlphaFoldDB" id="A0A109UWM2"/>
<dbReference type="InterPro" id="IPR015943">
    <property type="entry name" value="WD40/YVTN_repeat-like_dom_sf"/>
</dbReference>
<dbReference type="RefSeq" id="XP_017985875.1">
    <property type="nucleotide sequence ID" value="XM_018130029.1"/>
</dbReference>
<evidence type="ECO:0000313" key="5">
    <source>
        <dbReference type="EMBL" id="AMD18879.1"/>
    </source>
</evidence>
<dbReference type="EMBL" id="CP014242">
    <property type="protein sequence ID" value="AMD18879.1"/>
    <property type="molecule type" value="Genomic_DNA"/>
</dbReference>
<dbReference type="PANTHER" id="PTHR14221">
    <property type="entry name" value="WD REPEAT DOMAIN 44"/>
    <property type="match status" value="1"/>
</dbReference>
<feature type="repeat" description="WD" evidence="3">
    <location>
        <begin position="159"/>
        <end position="192"/>
    </location>
</feature>
<evidence type="ECO:0000256" key="1">
    <source>
        <dbReference type="ARBA" id="ARBA00022574"/>
    </source>
</evidence>
<feature type="repeat" description="WD" evidence="3">
    <location>
        <begin position="259"/>
        <end position="299"/>
    </location>
</feature>
<evidence type="ECO:0000256" key="2">
    <source>
        <dbReference type="ARBA" id="ARBA00022737"/>
    </source>
</evidence>
<keyword evidence="2" id="KW-0677">Repeat</keyword>
<name>A0A109UWM2_9SACH</name>
<keyword evidence="1 3" id="KW-0853">WD repeat</keyword>
<sequence>MSVQSSAISNYDESSRLTEVNADEMRCTRKGTFEGKVGFASNGFVNTDDKHTVDGSTEIDTEPTTPVSNNGSTAPGPLSQEQWKFISLLNQHGNKEAIMQHLRHPVYAKISMRRRGFKRFRKFFLAQELKPPINDSVAQDLPNPAIDTAMRVSPTRNGATERKRPIWVMKFSKDGKYMATAGKDHVLHIWKVLSTPMERWGLDESQIMDRGRAKTINLLNNHLSKYNRSDYTSPERRDRKHVGMDLYAPVFHPSPYRTLYEHTEDILDCDWSKNSFLLTASMDKSVKLWHCDRKSSLKTFEHPDFVTCVKFHPSDDRFFLSGCLDTVLRVWSILDAEVTFSFNCGDLITAMSISPDGRYVLVGTFNGYIYVLYVNGLEEYHRFHLLDKAHKQNKKNRRGPKITGIQFIEGKSNSGMKIMITSNDSRIRIFDMDTFMLQELLQGFTNETSQISADYAVMGNATSIVISASESHSIHAWILHGDDEYTTSPDTSSMTTKSSDVSMVRLPNSHQRKNSMKLIGSIKNILKKALKKPKQNDSQSIARHTPIHHVHHNEEYYKNTDCITLHASNHNISAAIFAPSSSLQVLSLSNDLISEMTVAFADSKADYQLAARKALFGHKTSSFEGDYEKAKNPGNKTTPLKQSIGLILVFADTSGIIRVYRHDISNNIRTKVLKMLQGDQAAGIFTEQNTSNSIAPSRTSMTMNTMKAKFSKPLSNTLGKSKLCPHESRSTTSLSSIPKLQPPLAENHSEQTSKTVAGSLFSTKGVCNICGGDRIAFTSTAANEPINRHCLDCGNQINRFR</sequence>
<dbReference type="SUPFAM" id="SSF50978">
    <property type="entry name" value="WD40 repeat-like"/>
    <property type="match status" value="1"/>
</dbReference>
<dbReference type="PROSITE" id="PS50082">
    <property type="entry name" value="WD_REPEATS_2"/>
    <property type="match status" value="3"/>
</dbReference>
<dbReference type="PANTHER" id="PTHR14221:SF0">
    <property type="entry name" value="WD REPEAT-CONTAINING PROTEIN 44"/>
    <property type="match status" value="1"/>
</dbReference>
<evidence type="ECO:0000313" key="6">
    <source>
        <dbReference type="Proteomes" id="UP000243052"/>
    </source>
</evidence>
<dbReference type="Pfam" id="PF00400">
    <property type="entry name" value="WD40"/>
    <property type="match status" value="4"/>
</dbReference>
<feature type="repeat" description="WD" evidence="3">
    <location>
        <begin position="299"/>
        <end position="341"/>
    </location>
</feature>
<keyword evidence="6" id="KW-1185">Reference proteome</keyword>
<dbReference type="SMART" id="SM00320">
    <property type="entry name" value="WD40"/>
    <property type="match status" value="5"/>
</dbReference>
<accession>A0A109UWM2</accession>
<dbReference type="InterPro" id="IPR001680">
    <property type="entry name" value="WD40_rpt"/>
</dbReference>
<dbReference type="InterPro" id="IPR036322">
    <property type="entry name" value="WD40_repeat_dom_sf"/>
</dbReference>
<dbReference type="OrthoDB" id="1932312at2759"/>
<dbReference type="InterPro" id="IPR040324">
    <property type="entry name" value="WDR44/Dgr2"/>
</dbReference>
<dbReference type="STRING" id="45286.A0A109UWM2"/>
<dbReference type="PROSITE" id="PS50294">
    <property type="entry name" value="WD_REPEATS_REGION"/>
    <property type="match status" value="2"/>
</dbReference>
<reference evidence="5 6" key="1">
    <citation type="submission" date="2016-01" db="EMBL/GenBank/DDBJ databases">
        <title>Genome sequence of the yeast Holleya sinecauda.</title>
        <authorList>
            <person name="Dietrich F.S."/>
        </authorList>
    </citation>
    <scope>NUCLEOTIDE SEQUENCE [LARGE SCALE GENOMIC DNA]</scope>
    <source>
        <strain evidence="5 6">ATCC 58844</strain>
    </source>
</reference>
<evidence type="ECO:0000256" key="4">
    <source>
        <dbReference type="SAM" id="MobiDB-lite"/>
    </source>
</evidence>
<dbReference type="GeneID" id="28722063"/>
<evidence type="ECO:0000256" key="3">
    <source>
        <dbReference type="PROSITE-ProRule" id="PRU00221"/>
    </source>
</evidence>
<gene>
    <name evidence="5" type="ORF">AW171_hschr2402</name>
</gene>
<organism evidence="5 6">
    <name type="scientific">Eremothecium sinecaudum</name>
    <dbReference type="NCBI Taxonomy" id="45286"/>
    <lineage>
        <taxon>Eukaryota</taxon>
        <taxon>Fungi</taxon>
        <taxon>Dikarya</taxon>
        <taxon>Ascomycota</taxon>
        <taxon>Saccharomycotina</taxon>
        <taxon>Saccharomycetes</taxon>
        <taxon>Saccharomycetales</taxon>
        <taxon>Saccharomycetaceae</taxon>
        <taxon>Eremothecium</taxon>
    </lineage>
</organism>
<feature type="region of interest" description="Disordered" evidence="4">
    <location>
        <begin position="717"/>
        <end position="751"/>
    </location>
</feature>
<protein>
    <submittedName>
        <fullName evidence="5">HBL023Wp</fullName>
    </submittedName>
</protein>
<dbReference type="Proteomes" id="UP000243052">
    <property type="component" value="Chromosome ii"/>
</dbReference>
<feature type="compositionally biased region" description="Polar residues" evidence="4">
    <location>
        <begin position="62"/>
        <end position="73"/>
    </location>
</feature>